<evidence type="ECO:0000256" key="4">
    <source>
        <dbReference type="ARBA" id="ARBA00022452"/>
    </source>
</evidence>
<evidence type="ECO:0000256" key="2">
    <source>
        <dbReference type="ARBA" id="ARBA00007613"/>
    </source>
</evidence>
<dbReference type="AlphaFoldDB" id="A0A7X6DUL0"/>
<dbReference type="InterPro" id="IPR003423">
    <property type="entry name" value="OMP_efflux"/>
</dbReference>
<evidence type="ECO:0000256" key="3">
    <source>
        <dbReference type="ARBA" id="ARBA00022448"/>
    </source>
</evidence>
<sequence>MSRSAILCVLILSFARPEFLSAQMSDRSYTLEEVLTIAEARNPSVALFQANFESARGGLRSAQSYPNPEWETSLGKGKALEADARYESEYSLGISQILEWPGKRLYRKKAAEAELAVAGEDLQDFRLELISQVKEAFFGVLFSERIAQVLAENERTAEEMVRSTQMRVESGEASALELIKAQVEFLRITKDRRRSESHVILAKATLNAVLGGALKEGYRVKGEFARSDKRYDLAALIESAQGRHPLIQRQRKAVEAADDALSRERQARVPDLILRGSVTEEIDKRSFAIGLAIPFPLFYQRQGEISQAQGRRAQAVAELERARLNLTKRITEAYQEYRMAQAQLELLEQGLLRAADEALKIARLSYAEGESDLLNLLDSQRAQRSVVVEYQQAQFELQVALARLERAAGGLP</sequence>
<evidence type="ECO:0000256" key="7">
    <source>
        <dbReference type="ARBA" id="ARBA00023237"/>
    </source>
</evidence>
<comment type="caution">
    <text evidence="9">The sequence shown here is derived from an EMBL/GenBank/DDBJ whole genome shotgun (WGS) entry which is preliminary data.</text>
</comment>
<dbReference type="GO" id="GO:1990281">
    <property type="term" value="C:efflux pump complex"/>
    <property type="evidence" value="ECO:0007669"/>
    <property type="project" value="TreeGrafter"/>
</dbReference>
<dbReference type="Gene3D" id="1.20.1600.10">
    <property type="entry name" value="Outer membrane efflux proteins (OEP)"/>
    <property type="match status" value="1"/>
</dbReference>
<dbReference type="InterPro" id="IPR051906">
    <property type="entry name" value="TolC-like"/>
</dbReference>
<evidence type="ECO:0000256" key="6">
    <source>
        <dbReference type="ARBA" id="ARBA00023136"/>
    </source>
</evidence>
<reference evidence="9 10" key="1">
    <citation type="journal article" date="2020" name="Nature">
        <title>Bacterial chemolithoautotrophy via manganese oxidation.</title>
        <authorList>
            <person name="Yu H."/>
            <person name="Leadbetter J.R."/>
        </authorList>
    </citation>
    <scope>NUCLEOTIDE SEQUENCE [LARGE SCALE GENOMIC DNA]</scope>
    <source>
        <strain evidence="9 10">Mn-1</strain>
    </source>
</reference>
<dbReference type="PANTHER" id="PTHR30026">
    <property type="entry name" value="OUTER MEMBRANE PROTEIN TOLC"/>
    <property type="match status" value="1"/>
</dbReference>
<feature type="coiled-coil region" evidence="8">
    <location>
        <begin position="305"/>
        <end position="357"/>
    </location>
</feature>
<gene>
    <name evidence="9" type="ORF">MNODULE_22435</name>
</gene>
<evidence type="ECO:0000256" key="8">
    <source>
        <dbReference type="SAM" id="Coils"/>
    </source>
</evidence>
<evidence type="ECO:0000256" key="1">
    <source>
        <dbReference type="ARBA" id="ARBA00004442"/>
    </source>
</evidence>
<dbReference type="SUPFAM" id="SSF56954">
    <property type="entry name" value="Outer membrane efflux proteins (OEP)"/>
    <property type="match status" value="1"/>
</dbReference>
<comment type="subcellular location">
    <subcellularLocation>
        <location evidence="1">Cell outer membrane</location>
    </subcellularLocation>
</comment>
<dbReference type="RefSeq" id="WP_168063483.1">
    <property type="nucleotide sequence ID" value="NZ_VTOW01000008.1"/>
</dbReference>
<protein>
    <submittedName>
        <fullName evidence="9">TolC family protein</fullName>
    </submittedName>
</protein>
<dbReference type="GO" id="GO:0009279">
    <property type="term" value="C:cell outer membrane"/>
    <property type="evidence" value="ECO:0007669"/>
    <property type="project" value="UniProtKB-SubCell"/>
</dbReference>
<dbReference type="GO" id="GO:0015562">
    <property type="term" value="F:efflux transmembrane transporter activity"/>
    <property type="evidence" value="ECO:0007669"/>
    <property type="project" value="InterPro"/>
</dbReference>
<dbReference type="GO" id="GO:0015288">
    <property type="term" value="F:porin activity"/>
    <property type="evidence" value="ECO:0007669"/>
    <property type="project" value="TreeGrafter"/>
</dbReference>
<keyword evidence="10" id="KW-1185">Reference proteome</keyword>
<dbReference type="EMBL" id="VTOW01000008">
    <property type="protein sequence ID" value="NKE73522.1"/>
    <property type="molecule type" value="Genomic_DNA"/>
</dbReference>
<evidence type="ECO:0000256" key="5">
    <source>
        <dbReference type="ARBA" id="ARBA00022692"/>
    </source>
</evidence>
<name>A0A7X6DUL0_9BACT</name>
<dbReference type="Pfam" id="PF02321">
    <property type="entry name" value="OEP"/>
    <property type="match status" value="2"/>
</dbReference>
<proteinExistence type="inferred from homology"/>
<organism evidence="9 10">
    <name type="scientific">Candidatus Manganitrophus noduliformans</name>
    <dbReference type="NCBI Taxonomy" id="2606439"/>
    <lineage>
        <taxon>Bacteria</taxon>
        <taxon>Pseudomonadati</taxon>
        <taxon>Nitrospirota</taxon>
        <taxon>Nitrospiria</taxon>
        <taxon>Candidatus Troglogloeales</taxon>
        <taxon>Candidatus Manganitrophaceae</taxon>
        <taxon>Candidatus Manganitrophus</taxon>
    </lineage>
</organism>
<keyword evidence="6" id="KW-0472">Membrane</keyword>
<keyword evidence="4" id="KW-1134">Transmembrane beta strand</keyword>
<comment type="similarity">
    <text evidence="2">Belongs to the outer membrane factor (OMF) (TC 1.B.17) family.</text>
</comment>
<keyword evidence="8" id="KW-0175">Coiled coil</keyword>
<keyword evidence="3" id="KW-0813">Transport</keyword>
<dbReference type="Proteomes" id="UP000534783">
    <property type="component" value="Unassembled WGS sequence"/>
</dbReference>
<dbReference type="PANTHER" id="PTHR30026:SF20">
    <property type="entry name" value="OUTER MEMBRANE PROTEIN TOLC"/>
    <property type="match status" value="1"/>
</dbReference>
<evidence type="ECO:0000313" key="9">
    <source>
        <dbReference type="EMBL" id="NKE73522.1"/>
    </source>
</evidence>
<keyword evidence="7" id="KW-0998">Cell outer membrane</keyword>
<keyword evidence="5" id="KW-0812">Transmembrane</keyword>
<accession>A0A7X6DUL0</accession>
<evidence type="ECO:0000313" key="10">
    <source>
        <dbReference type="Proteomes" id="UP000534783"/>
    </source>
</evidence>